<dbReference type="EMBL" id="CP042435">
    <property type="protein sequence ID" value="QEC68864.1"/>
    <property type="molecule type" value="Genomic_DNA"/>
</dbReference>
<dbReference type="InterPro" id="IPR011330">
    <property type="entry name" value="Glyco_hydro/deAcase_b/a-brl"/>
</dbReference>
<dbReference type="NCBIfam" id="NF003816">
    <property type="entry name" value="PRK05406.1-5"/>
    <property type="match status" value="1"/>
</dbReference>
<dbReference type="KEGG" id="pgin:FRZ67_16695"/>
<keyword evidence="2" id="KW-1185">Reference proteome</keyword>
<dbReference type="AlphaFoldDB" id="A0A5B8VBQ8"/>
<dbReference type="CDD" id="cd10787">
    <property type="entry name" value="LamB_YcsF_like"/>
    <property type="match status" value="1"/>
</dbReference>
<dbReference type="GO" id="GO:0005975">
    <property type="term" value="P:carbohydrate metabolic process"/>
    <property type="evidence" value="ECO:0007669"/>
    <property type="project" value="InterPro"/>
</dbReference>
<name>A0A5B8VBQ8_9BACT</name>
<dbReference type="OrthoDB" id="9773478at2"/>
<evidence type="ECO:0000313" key="2">
    <source>
        <dbReference type="Proteomes" id="UP000321533"/>
    </source>
</evidence>
<dbReference type="PANTHER" id="PTHR30292">
    <property type="entry name" value="UNCHARACTERIZED PROTEIN YBGL-RELATED"/>
    <property type="match status" value="1"/>
</dbReference>
<sequence>MLSIDLNCDMGEGMPNDAAIMPYISSVNIACGYHAGDSSIMQRTIDLALRHNVAIGAHPGFADKINFGRTEQKLSQEDYYELVKQQLLIIQQHIKAAGASMHHVKPHGALYNMSAMNNTLATIVAKAVKDHDPSLILYGLSNSYSVTAAATIGLQTASEVFADRTYTHEGNLTPRTNTNALITHKAQSVKQVLQMIQQQTVTTIDGKIIPVKAETICIHGDGTHTVSFVKLIAEQLKKNNIQVKTI</sequence>
<evidence type="ECO:0000313" key="1">
    <source>
        <dbReference type="EMBL" id="QEC68864.1"/>
    </source>
</evidence>
<dbReference type="NCBIfam" id="NF003814">
    <property type="entry name" value="PRK05406.1-3"/>
    <property type="match status" value="1"/>
</dbReference>
<dbReference type="InterPro" id="IPR005501">
    <property type="entry name" value="LamB/YcsF/PxpA-like"/>
</dbReference>
<dbReference type="Proteomes" id="UP000321533">
    <property type="component" value="Chromosome"/>
</dbReference>
<protein>
    <submittedName>
        <fullName evidence="1">LamB/YcsF family protein</fullName>
    </submittedName>
</protein>
<dbReference type="PANTHER" id="PTHR30292:SF0">
    <property type="entry name" value="5-OXOPROLINASE SUBUNIT A"/>
    <property type="match status" value="1"/>
</dbReference>
<gene>
    <name evidence="1" type="ORF">FRZ67_16695</name>
</gene>
<dbReference type="Gene3D" id="3.20.20.370">
    <property type="entry name" value="Glycoside hydrolase/deacetylase"/>
    <property type="match status" value="1"/>
</dbReference>
<dbReference type="Pfam" id="PF03746">
    <property type="entry name" value="LamB_YcsF"/>
    <property type="match status" value="1"/>
</dbReference>
<dbReference type="SUPFAM" id="SSF88713">
    <property type="entry name" value="Glycoside hydrolase/deacetylase"/>
    <property type="match status" value="1"/>
</dbReference>
<accession>A0A5B8VBQ8</accession>
<dbReference type="RefSeq" id="WP_147191321.1">
    <property type="nucleotide sequence ID" value="NZ_CP042435.1"/>
</dbReference>
<reference evidence="1 2" key="1">
    <citation type="journal article" date="2016" name="Int. J. Syst. Evol. Microbiol.">
        <title>Panacibacter ginsenosidivorans gen. nov., sp. nov., with ginsenoside converting activity isolated from soil of a ginseng field.</title>
        <authorList>
            <person name="Siddiqi M.Z."/>
            <person name="Muhammad Shafi S."/>
            <person name="Choi K.D."/>
            <person name="Im W.T."/>
        </authorList>
    </citation>
    <scope>NUCLEOTIDE SEQUENCE [LARGE SCALE GENOMIC DNA]</scope>
    <source>
        <strain evidence="1 2">Gsoil1550</strain>
    </source>
</reference>
<proteinExistence type="predicted"/>
<organism evidence="1 2">
    <name type="scientific">Panacibacter ginsenosidivorans</name>
    <dbReference type="NCBI Taxonomy" id="1813871"/>
    <lineage>
        <taxon>Bacteria</taxon>
        <taxon>Pseudomonadati</taxon>
        <taxon>Bacteroidota</taxon>
        <taxon>Chitinophagia</taxon>
        <taxon>Chitinophagales</taxon>
        <taxon>Chitinophagaceae</taxon>
        <taxon>Panacibacter</taxon>
    </lineage>
</organism>